<dbReference type="Pfam" id="PF13359">
    <property type="entry name" value="DDE_Tnp_4"/>
    <property type="match status" value="1"/>
</dbReference>
<dbReference type="InterPro" id="IPR027806">
    <property type="entry name" value="HARBI1_dom"/>
</dbReference>
<dbReference type="EMBL" id="QXFU01001876">
    <property type="protein sequence ID" value="KAE8994010.1"/>
    <property type="molecule type" value="Genomic_DNA"/>
</dbReference>
<dbReference type="OrthoDB" id="124028at2759"/>
<keyword evidence="2" id="KW-0479">Metal-binding</keyword>
<evidence type="ECO:0000256" key="1">
    <source>
        <dbReference type="ARBA" id="ARBA00001968"/>
    </source>
</evidence>
<evidence type="ECO:0000259" key="3">
    <source>
        <dbReference type="Pfam" id="PF13359"/>
    </source>
</evidence>
<proteinExistence type="predicted"/>
<evidence type="ECO:0000313" key="5">
    <source>
        <dbReference type="Proteomes" id="UP000435112"/>
    </source>
</evidence>
<reference evidence="4 5" key="1">
    <citation type="submission" date="2018-09" db="EMBL/GenBank/DDBJ databases">
        <title>Genomic investigation of the strawberry pathogen Phytophthora fragariae indicates pathogenicity is determined by transcriptional variation in three key races.</title>
        <authorList>
            <person name="Adams T.M."/>
            <person name="Armitage A.D."/>
            <person name="Sobczyk M.K."/>
            <person name="Bates H.J."/>
            <person name="Dunwell J.M."/>
            <person name="Nellist C.F."/>
            <person name="Harrison R.J."/>
        </authorList>
    </citation>
    <scope>NUCLEOTIDE SEQUENCE [LARGE SCALE GENOMIC DNA]</scope>
    <source>
        <strain evidence="4 5">SCRP324</strain>
    </source>
</reference>
<organism evidence="4 5">
    <name type="scientific">Phytophthora rubi</name>
    <dbReference type="NCBI Taxonomy" id="129364"/>
    <lineage>
        <taxon>Eukaryota</taxon>
        <taxon>Sar</taxon>
        <taxon>Stramenopiles</taxon>
        <taxon>Oomycota</taxon>
        <taxon>Peronosporomycetes</taxon>
        <taxon>Peronosporales</taxon>
        <taxon>Peronosporaceae</taxon>
        <taxon>Phytophthora</taxon>
    </lineage>
</organism>
<name>A0A6A3JGN3_9STRA</name>
<gene>
    <name evidence="4" type="ORF">PR002_g20068</name>
</gene>
<feature type="domain" description="DDE Tnp4" evidence="3">
    <location>
        <begin position="69"/>
        <end position="124"/>
    </location>
</feature>
<dbReference type="AlphaFoldDB" id="A0A6A3JGN3"/>
<dbReference type="PANTHER" id="PTHR48471:SF1">
    <property type="entry name" value="DDE TNP4 DOMAIN-CONTAINING PROTEIN"/>
    <property type="match status" value="1"/>
</dbReference>
<evidence type="ECO:0000313" key="4">
    <source>
        <dbReference type="EMBL" id="KAE8994010.1"/>
    </source>
</evidence>
<accession>A0A6A3JGN3</accession>
<evidence type="ECO:0000256" key="2">
    <source>
        <dbReference type="ARBA" id="ARBA00022723"/>
    </source>
</evidence>
<dbReference type="Proteomes" id="UP000435112">
    <property type="component" value="Unassembled WGS sequence"/>
</dbReference>
<sequence length="128" mass="14072">MDYSSLCSMFGVPQSTLSRILNAAEDALADALKGYGPARIVWPTLKKQKALARLTAAREPLLPFTSGFIDGKNFRVQEPPRGDIQNAHYNGWLHAVYVTGTLCFSADGLIVWSKHNYPGSWNDADTSL</sequence>
<dbReference type="GO" id="GO:0046872">
    <property type="term" value="F:metal ion binding"/>
    <property type="evidence" value="ECO:0007669"/>
    <property type="project" value="UniProtKB-KW"/>
</dbReference>
<dbReference type="PANTHER" id="PTHR48471">
    <property type="entry name" value="DDE TNP4 DOMAIN-CONTAINING PROTEIN"/>
    <property type="match status" value="1"/>
</dbReference>
<comment type="caution">
    <text evidence="4">The sequence shown here is derived from an EMBL/GenBank/DDBJ whole genome shotgun (WGS) entry which is preliminary data.</text>
</comment>
<comment type="cofactor">
    <cofactor evidence="1">
        <name>a divalent metal cation</name>
        <dbReference type="ChEBI" id="CHEBI:60240"/>
    </cofactor>
</comment>
<protein>
    <recommendedName>
        <fullName evidence="3">DDE Tnp4 domain-containing protein</fullName>
    </recommendedName>
</protein>